<evidence type="ECO:0000313" key="2">
    <source>
        <dbReference type="EMBL" id="CAG8796519.1"/>
    </source>
</evidence>
<proteinExistence type="predicted"/>
<organism evidence="2 3">
    <name type="scientific">Gigaspora margarita</name>
    <dbReference type="NCBI Taxonomy" id="4874"/>
    <lineage>
        <taxon>Eukaryota</taxon>
        <taxon>Fungi</taxon>
        <taxon>Fungi incertae sedis</taxon>
        <taxon>Mucoromycota</taxon>
        <taxon>Glomeromycotina</taxon>
        <taxon>Glomeromycetes</taxon>
        <taxon>Diversisporales</taxon>
        <taxon>Gigasporaceae</taxon>
        <taxon>Gigaspora</taxon>
    </lineage>
</organism>
<dbReference type="Proteomes" id="UP000789901">
    <property type="component" value="Unassembled WGS sequence"/>
</dbReference>
<accession>A0ABN7VSK7</accession>
<feature type="coiled-coil region" evidence="1">
    <location>
        <begin position="72"/>
        <end position="99"/>
    </location>
</feature>
<gene>
    <name evidence="2" type="ORF">GMARGA_LOCUS22213</name>
</gene>
<dbReference type="EMBL" id="CAJVQB010021219">
    <property type="protein sequence ID" value="CAG8796519.1"/>
    <property type="molecule type" value="Genomic_DNA"/>
</dbReference>
<comment type="caution">
    <text evidence="2">The sequence shown here is derived from an EMBL/GenBank/DDBJ whole genome shotgun (WGS) entry which is preliminary data.</text>
</comment>
<reference evidence="2 3" key="1">
    <citation type="submission" date="2021-06" db="EMBL/GenBank/DDBJ databases">
        <authorList>
            <person name="Kallberg Y."/>
            <person name="Tangrot J."/>
            <person name="Rosling A."/>
        </authorList>
    </citation>
    <scope>NUCLEOTIDE SEQUENCE [LARGE SCALE GENOMIC DNA]</scope>
    <source>
        <strain evidence="2 3">120-4 pot B 10/14</strain>
    </source>
</reference>
<keyword evidence="1" id="KW-0175">Coiled coil</keyword>
<protein>
    <submittedName>
        <fullName evidence="2">6171_t:CDS:1</fullName>
    </submittedName>
</protein>
<keyword evidence="3" id="KW-1185">Reference proteome</keyword>
<sequence>MLKHARKILSTVKRSARQYSTSSKDDSVASSIKAPDIIPIAFIGTGAISMYGIWSMVNTLIESSVMPINKKLDKLDTSIEKLKTSVEKLDANIKRHLRAQ</sequence>
<evidence type="ECO:0000256" key="1">
    <source>
        <dbReference type="SAM" id="Coils"/>
    </source>
</evidence>
<evidence type="ECO:0000313" key="3">
    <source>
        <dbReference type="Proteomes" id="UP000789901"/>
    </source>
</evidence>
<name>A0ABN7VSK7_GIGMA</name>